<dbReference type="OrthoDB" id="9800780at2"/>
<protein>
    <submittedName>
        <fullName evidence="2">Uncharacterized protein</fullName>
    </submittedName>
</protein>
<feature type="compositionally biased region" description="Basic and acidic residues" evidence="1">
    <location>
        <begin position="198"/>
        <end position="208"/>
    </location>
</feature>
<accession>I9LHD2</accession>
<dbReference type="PATRIC" id="fig|1149862.3.peg.1060"/>
<keyword evidence="3" id="KW-1185">Reference proteome</keyword>
<proteinExistence type="predicted"/>
<dbReference type="EMBL" id="AKVJ01000011">
    <property type="protein sequence ID" value="EIW19909.1"/>
    <property type="molecule type" value="Genomic_DNA"/>
</dbReference>
<sequence>MRFSFGAFKSLAIAQLAPFVPSAIGQLSSVIGLGITLPGGPSSNNWNKVPVEITIKDAKNDTYIQIPVIPETIDYGDGNAISDTVKVLNLGNVDFHSGVELDTLIFSSFFPGRYDAGYCAMVNIKKPIEYRNWFSAWKDESLVLQVIIPAYDINKTMKVSSFTWKAQGFEGDIAYSVTFKEHKVVIPRQVETGGTLPEKGKKVPEERPAAAATAGG</sequence>
<organism evidence="2 3">
    <name type="scientific">Pelosinus fermentans B4</name>
    <dbReference type="NCBI Taxonomy" id="1149862"/>
    <lineage>
        <taxon>Bacteria</taxon>
        <taxon>Bacillati</taxon>
        <taxon>Bacillota</taxon>
        <taxon>Negativicutes</taxon>
        <taxon>Selenomonadales</taxon>
        <taxon>Sporomusaceae</taxon>
        <taxon>Pelosinus</taxon>
    </lineage>
</organism>
<comment type="caution">
    <text evidence="2">The sequence shown here is derived from an EMBL/GenBank/DDBJ whole genome shotgun (WGS) entry which is preliminary data.</text>
</comment>
<evidence type="ECO:0000313" key="3">
    <source>
        <dbReference type="Proteomes" id="UP000004324"/>
    </source>
</evidence>
<dbReference type="AlphaFoldDB" id="I9LHD2"/>
<gene>
    <name evidence="2" type="ORF">FB4_0160</name>
</gene>
<feature type="region of interest" description="Disordered" evidence="1">
    <location>
        <begin position="195"/>
        <end position="216"/>
    </location>
</feature>
<dbReference type="RefSeq" id="WP_007931998.1">
    <property type="nucleotide sequence ID" value="NZ_AKVJ01000011.1"/>
</dbReference>
<name>I9LHD2_9FIRM</name>
<evidence type="ECO:0000256" key="1">
    <source>
        <dbReference type="SAM" id="MobiDB-lite"/>
    </source>
</evidence>
<reference evidence="2 3" key="1">
    <citation type="journal article" date="2012" name="J. Bacteriol.">
        <title>Draft Genome Sequences for Two Metal-Reducing Pelosinus fermentans Strains Isolated from a Cr(VI)-Contaminated Site and for Type Strain R7.</title>
        <authorList>
            <person name="Brown S.D."/>
            <person name="Podar M."/>
            <person name="Klingeman D.M."/>
            <person name="Johnson C.M."/>
            <person name="Yang Z.K."/>
            <person name="Utturkar S.M."/>
            <person name="Land M.L."/>
            <person name="Mosher J.J."/>
            <person name="Hurt R.A.Jr."/>
            <person name="Phelps T.J."/>
            <person name="Palumbo A.V."/>
            <person name="Arkin A.P."/>
            <person name="Hazen T.C."/>
            <person name="Elias D.A."/>
        </authorList>
    </citation>
    <scope>NUCLEOTIDE SEQUENCE [LARGE SCALE GENOMIC DNA]</scope>
    <source>
        <strain evidence="2 3">B4</strain>
    </source>
</reference>
<evidence type="ECO:0000313" key="2">
    <source>
        <dbReference type="EMBL" id="EIW19909.1"/>
    </source>
</evidence>
<dbReference type="Proteomes" id="UP000004324">
    <property type="component" value="Unassembled WGS sequence"/>
</dbReference>